<organism evidence="8 9">
    <name type="scientific">Stackebrandtia albiflava</name>
    <dbReference type="NCBI Taxonomy" id="406432"/>
    <lineage>
        <taxon>Bacteria</taxon>
        <taxon>Bacillati</taxon>
        <taxon>Actinomycetota</taxon>
        <taxon>Actinomycetes</taxon>
        <taxon>Glycomycetales</taxon>
        <taxon>Glycomycetaceae</taxon>
        <taxon>Stackebrandtia</taxon>
    </lineage>
</organism>
<dbReference type="Gene3D" id="1.10.10.10">
    <property type="entry name" value="Winged helix-like DNA-binding domain superfamily/Winged helix DNA-binding domain"/>
    <property type="match status" value="1"/>
</dbReference>
<sequence length="417" mass="45004">MESASDAVVERLLREHTPHVLGALTRRFGHFGTAEDAVQEALLAASRQWPSEGIPDSPRGWLITVASRRMTDLLRSEQARRRREDTVAAQVLPEEFLSPGADAPAGGDDTLILLYMCCHPALTVDAQVALTLRAVGGLTTGEVARAFLVPESTMGQRISRAKQRIRRSGQPFRMPPEADRPARLAAVLHVLYLVFNEGHTATSGDALTRTDLSGEAIRLTRMLRGLLPGDGEVTGLLALMLLTDARRGARVDARGDLVPLGEQDRTLWNRGLIDEGTGLVTEAFAAGPPGPYSLQAAVAALHDEADSAETTDWEQIAALYGVLEGLQDNPMVTLNRAIAVAMAHGPAAGLALLAPLADDPRMARGHRLHAVRAHLWEMAGDTDAAVESYRSAARMTTSIPERRYLDRKADILAGRAR</sequence>
<dbReference type="InterPro" id="IPR036388">
    <property type="entry name" value="WH-like_DNA-bd_sf"/>
</dbReference>
<dbReference type="AlphaFoldDB" id="A0A562VCS3"/>
<dbReference type="InterPro" id="IPR014284">
    <property type="entry name" value="RNA_pol_sigma-70_dom"/>
</dbReference>
<feature type="domain" description="RNA polymerase sigma-70 region 2" evidence="5">
    <location>
        <begin position="12"/>
        <end position="78"/>
    </location>
</feature>
<comment type="similarity">
    <text evidence="1">Belongs to the sigma-70 factor family. ECF subfamily.</text>
</comment>
<dbReference type="Proteomes" id="UP000321617">
    <property type="component" value="Unassembled WGS sequence"/>
</dbReference>
<dbReference type="InterPro" id="IPR046531">
    <property type="entry name" value="DUF6596"/>
</dbReference>
<dbReference type="GO" id="GO:0006352">
    <property type="term" value="P:DNA-templated transcription initiation"/>
    <property type="evidence" value="ECO:0007669"/>
    <property type="project" value="InterPro"/>
</dbReference>
<evidence type="ECO:0000259" key="6">
    <source>
        <dbReference type="Pfam" id="PF08281"/>
    </source>
</evidence>
<dbReference type="NCBIfam" id="TIGR02937">
    <property type="entry name" value="sigma70-ECF"/>
    <property type="match status" value="1"/>
</dbReference>
<dbReference type="EMBL" id="VLLL01000005">
    <property type="protein sequence ID" value="TWJ15627.1"/>
    <property type="molecule type" value="Genomic_DNA"/>
</dbReference>
<proteinExistence type="inferred from homology"/>
<dbReference type="RefSeq" id="WP_147134620.1">
    <property type="nucleotide sequence ID" value="NZ_BAABIJ010000001.1"/>
</dbReference>
<dbReference type="InterPro" id="IPR013325">
    <property type="entry name" value="RNA_pol_sigma_r2"/>
</dbReference>
<dbReference type="PANTHER" id="PTHR47756:SF2">
    <property type="entry name" value="BLL6612 PROTEIN"/>
    <property type="match status" value="1"/>
</dbReference>
<keyword evidence="2" id="KW-0805">Transcription regulation</keyword>
<feature type="domain" description="RNA polymerase sigma factor 70 region 4 type 2" evidence="6">
    <location>
        <begin position="115"/>
        <end position="165"/>
    </location>
</feature>
<protein>
    <submittedName>
        <fullName evidence="8">RNA polymerase sigma factor (Sigma-70 family)</fullName>
    </submittedName>
</protein>
<evidence type="ECO:0000259" key="5">
    <source>
        <dbReference type="Pfam" id="PF04542"/>
    </source>
</evidence>
<dbReference type="InterPro" id="IPR007627">
    <property type="entry name" value="RNA_pol_sigma70_r2"/>
</dbReference>
<feature type="domain" description="DUF6596" evidence="7">
    <location>
        <begin position="183"/>
        <end position="283"/>
    </location>
</feature>
<evidence type="ECO:0000256" key="3">
    <source>
        <dbReference type="ARBA" id="ARBA00023082"/>
    </source>
</evidence>
<evidence type="ECO:0000256" key="2">
    <source>
        <dbReference type="ARBA" id="ARBA00023015"/>
    </source>
</evidence>
<gene>
    <name evidence="8" type="ORF">LX16_1338</name>
</gene>
<reference evidence="8 9" key="1">
    <citation type="journal article" date="2013" name="Stand. Genomic Sci.">
        <title>Genomic Encyclopedia of Type Strains, Phase I: The one thousand microbial genomes (KMG-I) project.</title>
        <authorList>
            <person name="Kyrpides N.C."/>
            <person name="Woyke T."/>
            <person name="Eisen J.A."/>
            <person name="Garrity G."/>
            <person name="Lilburn T.G."/>
            <person name="Beck B.J."/>
            <person name="Whitman W.B."/>
            <person name="Hugenholtz P."/>
            <person name="Klenk H.P."/>
        </authorList>
    </citation>
    <scope>NUCLEOTIDE SEQUENCE [LARGE SCALE GENOMIC DNA]</scope>
    <source>
        <strain evidence="8 9">DSM 45044</strain>
    </source>
</reference>
<dbReference type="Pfam" id="PF20239">
    <property type="entry name" value="DUF6596"/>
    <property type="match status" value="1"/>
</dbReference>
<dbReference type="OrthoDB" id="9780299at2"/>
<dbReference type="InterPro" id="IPR013324">
    <property type="entry name" value="RNA_pol_sigma_r3/r4-like"/>
</dbReference>
<dbReference type="SUPFAM" id="SSF88659">
    <property type="entry name" value="Sigma3 and sigma4 domains of RNA polymerase sigma factors"/>
    <property type="match status" value="1"/>
</dbReference>
<accession>A0A562VCS3</accession>
<name>A0A562VCS3_9ACTN</name>
<keyword evidence="4" id="KW-0804">Transcription</keyword>
<keyword evidence="3" id="KW-0731">Sigma factor</keyword>
<dbReference type="PANTHER" id="PTHR47756">
    <property type="entry name" value="BLL6612 PROTEIN-RELATED"/>
    <property type="match status" value="1"/>
</dbReference>
<dbReference type="GO" id="GO:0003677">
    <property type="term" value="F:DNA binding"/>
    <property type="evidence" value="ECO:0007669"/>
    <property type="project" value="InterPro"/>
</dbReference>
<evidence type="ECO:0000259" key="7">
    <source>
        <dbReference type="Pfam" id="PF20239"/>
    </source>
</evidence>
<evidence type="ECO:0000313" key="8">
    <source>
        <dbReference type="EMBL" id="TWJ15627.1"/>
    </source>
</evidence>
<dbReference type="GO" id="GO:0016987">
    <property type="term" value="F:sigma factor activity"/>
    <property type="evidence" value="ECO:0007669"/>
    <property type="project" value="UniProtKB-KW"/>
</dbReference>
<comment type="caution">
    <text evidence="8">The sequence shown here is derived from an EMBL/GenBank/DDBJ whole genome shotgun (WGS) entry which is preliminary data.</text>
</comment>
<dbReference type="Gene3D" id="1.10.1740.10">
    <property type="match status" value="1"/>
</dbReference>
<dbReference type="Pfam" id="PF08281">
    <property type="entry name" value="Sigma70_r4_2"/>
    <property type="match status" value="1"/>
</dbReference>
<dbReference type="SUPFAM" id="SSF88946">
    <property type="entry name" value="Sigma2 domain of RNA polymerase sigma factors"/>
    <property type="match status" value="1"/>
</dbReference>
<evidence type="ECO:0000256" key="1">
    <source>
        <dbReference type="ARBA" id="ARBA00010641"/>
    </source>
</evidence>
<evidence type="ECO:0000313" key="9">
    <source>
        <dbReference type="Proteomes" id="UP000321617"/>
    </source>
</evidence>
<dbReference type="InterPro" id="IPR013249">
    <property type="entry name" value="RNA_pol_sigma70_r4_t2"/>
</dbReference>
<dbReference type="Pfam" id="PF04542">
    <property type="entry name" value="Sigma70_r2"/>
    <property type="match status" value="1"/>
</dbReference>
<keyword evidence="9" id="KW-1185">Reference proteome</keyword>
<evidence type="ECO:0000256" key="4">
    <source>
        <dbReference type="ARBA" id="ARBA00023163"/>
    </source>
</evidence>